<evidence type="ECO:0000256" key="3">
    <source>
        <dbReference type="ARBA" id="ARBA00022723"/>
    </source>
</evidence>
<dbReference type="Pfam" id="PF05485">
    <property type="entry name" value="THAP"/>
    <property type="match status" value="1"/>
</dbReference>
<name>A0A8X6FC27_TRICU</name>
<evidence type="ECO:0000313" key="17">
    <source>
        <dbReference type="Proteomes" id="UP000887116"/>
    </source>
</evidence>
<dbReference type="SUPFAM" id="SSF57716">
    <property type="entry name" value="Glucocorticoid receptor-like (DNA-binding domain)"/>
    <property type="match status" value="1"/>
</dbReference>
<dbReference type="EMBL" id="BMAO01021643">
    <property type="protein sequence ID" value="GFQ76298.1"/>
    <property type="molecule type" value="Genomic_DNA"/>
</dbReference>
<dbReference type="InterPro" id="IPR026516">
    <property type="entry name" value="THAP1/10"/>
</dbReference>
<dbReference type="AlphaFoldDB" id="A0A8X6FC27"/>
<dbReference type="GO" id="GO:0043565">
    <property type="term" value="F:sequence-specific DNA binding"/>
    <property type="evidence" value="ECO:0007669"/>
    <property type="project" value="InterPro"/>
</dbReference>
<gene>
    <name evidence="16" type="primary">AVEN_59896_1</name>
    <name evidence="16" type="ORF">TNCT_514481</name>
</gene>
<evidence type="ECO:0000256" key="1">
    <source>
        <dbReference type="ARBA" id="ARBA00004642"/>
    </source>
</evidence>
<dbReference type="GO" id="GO:0008270">
    <property type="term" value="F:zinc ion binding"/>
    <property type="evidence" value="ECO:0007669"/>
    <property type="project" value="UniProtKB-KW"/>
</dbReference>
<keyword evidence="11" id="KW-0131">Cell cycle</keyword>
<comment type="subcellular location">
    <subcellularLocation>
        <location evidence="1">Nucleus</location>
        <location evidence="1">Nucleoplasm</location>
    </subcellularLocation>
</comment>
<evidence type="ECO:0000259" key="15">
    <source>
        <dbReference type="PROSITE" id="PS50950"/>
    </source>
</evidence>
<comment type="caution">
    <text evidence="16">The sequence shown here is derived from an EMBL/GenBank/DDBJ whole genome shotgun (WGS) entry which is preliminary data.</text>
</comment>
<evidence type="ECO:0000256" key="13">
    <source>
        <dbReference type="SAM" id="Coils"/>
    </source>
</evidence>
<evidence type="ECO:0000256" key="5">
    <source>
        <dbReference type="ARBA" id="ARBA00022833"/>
    </source>
</evidence>
<protein>
    <submittedName>
        <fullName evidence="16">THAP-type domain-containing protein</fullName>
    </submittedName>
</protein>
<evidence type="ECO:0000256" key="11">
    <source>
        <dbReference type="ARBA" id="ARBA00023306"/>
    </source>
</evidence>
<evidence type="ECO:0000256" key="6">
    <source>
        <dbReference type="ARBA" id="ARBA00023015"/>
    </source>
</evidence>
<keyword evidence="5" id="KW-0862">Zinc</keyword>
<keyword evidence="9" id="KW-0804">Transcription</keyword>
<dbReference type="OrthoDB" id="6428047at2759"/>
<sequence length="533" mass="62742">MVACCVPCCLSTKRENKDRSFHLFPADPLKRKEWERSIFGEDFNMELRIAYVCSKHFKSTDFTRMNFFNQKRKILKREAVPSVCITNMKRKEPSETGPPFRRLKLLNIETDVKKQPEVYTDTHEEKSGKVYSNAKSYGLKITHLKKMVNSRTKKVELLEKTVSELNKKLDYYEKNVVFQNMKKIMMLEEQGEGNTTTSFILTQVKNFNKKKPLWPETVIRESVILHEISQEAYNTLIKRKILQLPTRMTLSRYLKSGLFIEENQKLTSPKPEPPKKQPKSNQNNQKSLCYLVVDTATGNQHYIYGRPLPENDSEQNNDEEKKEADNQEELYEEQDNKVVDDEEVNENEDVNNEFEEDIVNESEGEIINMNDYKILNETEDEIIDEDEDENLIEYENMNKNKDIVNVYGDGNEYEENFLVDYAEENENNNYEFEEDVNDYVDENLKDHDAENSMYRYEGNCKINCDEGNGNDFEEENASYEEESVQDYEEANINDFEEENGDNTENQALNHEKVVTVNKTKQQNLNIIKIRKME</sequence>
<dbReference type="Gene3D" id="6.20.210.20">
    <property type="entry name" value="THAP domain"/>
    <property type="match status" value="1"/>
</dbReference>
<dbReference type="PANTHER" id="PTHR46600">
    <property type="entry name" value="THAP DOMAIN-CONTAINING"/>
    <property type="match status" value="1"/>
</dbReference>
<feature type="region of interest" description="Disordered" evidence="14">
    <location>
        <begin position="301"/>
        <end position="348"/>
    </location>
</feature>
<evidence type="ECO:0000313" key="16">
    <source>
        <dbReference type="EMBL" id="GFQ76298.1"/>
    </source>
</evidence>
<dbReference type="InterPro" id="IPR038441">
    <property type="entry name" value="THAP_Znf_sf"/>
</dbReference>
<feature type="domain" description="THAP-type" evidence="15">
    <location>
        <begin position="1"/>
        <end position="84"/>
    </location>
</feature>
<dbReference type="PANTHER" id="PTHR46600:SF1">
    <property type="entry name" value="THAP DOMAIN-CONTAINING PROTEIN 1"/>
    <property type="match status" value="1"/>
</dbReference>
<evidence type="ECO:0000256" key="9">
    <source>
        <dbReference type="ARBA" id="ARBA00023163"/>
    </source>
</evidence>
<evidence type="ECO:0000256" key="7">
    <source>
        <dbReference type="ARBA" id="ARBA00023054"/>
    </source>
</evidence>
<dbReference type="GO" id="GO:0005654">
    <property type="term" value="C:nucleoplasm"/>
    <property type="evidence" value="ECO:0007669"/>
    <property type="project" value="UniProtKB-SubCell"/>
</dbReference>
<evidence type="ECO:0000256" key="10">
    <source>
        <dbReference type="ARBA" id="ARBA00023242"/>
    </source>
</evidence>
<evidence type="ECO:0000256" key="14">
    <source>
        <dbReference type="SAM" id="MobiDB-lite"/>
    </source>
</evidence>
<comment type="similarity">
    <text evidence="2">Belongs to the THAP1 family.</text>
</comment>
<keyword evidence="8 12" id="KW-0238">DNA-binding</keyword>
<keyword evidence="3" id="KW-0479">Metal-binding</keyword>
<accession>A0A8X6FC27</accession>
<dbReference type="InterPro" id="IPR006612">
    <property type="entry name" value="THAP_Znf"/>
</dbReference>
<keyword evidence="10" id="KW-0539">Nucleus</keyword>
<reference evidence="16" key="1">
    <citation type="submission" date="2020-07" db="EMBL/GenBank/DDBJ databases">
        <title>Multicomponent nature underlies the extraordinary mechanical properties of spider dragline silk.</title>
        <authorList>
            <person name="Kono N."/>
            <person name="Nakamura H."/>
            <person name="Mori M."/>
            <person name="Yoshida Y."/>
            <person name="Ohtoshi R."/>
            <person name="Malay A.D."/>
            <person name="Moran D.A.P."/>
            <person name="Tomita M."/>
            <person name="Numata K."/>
            <person name="Arakawa K."/>
        </authorList>
    </citation>
    <scope>NUCLEOTIDE SEQUENCE</scope>
</reference>
<dbReference type="Proteomes" id="UP000887116">
    <property type="component" value="Unassembled WGS sequence"/>
</dbReference>
<organism evidence="16 17">
    <name type="scientific">Trichonephila clavata</name>
    <name type="common">Joro spider</name>
    <name type="synonym">Nephila clavata</name>
    <dbReference type="NCBI Taxonomy" id="2740835"/>
    <lineage>
        <taxon>Eukaryota</taxon>
        <taxon>Metazoa</taxon>
        <taxon>Ecdysozoa</taxon>
        <taxon>Arthropoda</taxon>
        <taxon>Chelicerata</taxon>
        <taxon>Arachnida</taxon>
        <taxon>Araneae</taxon>
        <taxon>Araneomorphae</taxon>
        <taxon>Entelegynae</taxon>
        <taxon>Araneoidea</taxon>
        <taxon>Nephilidae</taxon>
        <taxon>Trichonephila</taxon>
    </lineage>
</organism>
<evidence type="ECO:0000256" key="12">
    <source>
        <dbReference type="PROSITE-ProRule" id="PRU00309"/>
    </source>
</evidence>
<evidence type="ECO:0000256" key="2">
    <source>
        <dbReference type="ARBA" id="ARBA00006177"/>
    </source>
</evidence>
<feature type="coiled-coil region" evidence="13">
    <location>
        <begin position="148"/>
        <end position="175"/>
    </location>
</feature>
<keyword evidence="7 13" id="KW-0175">Coiled coil</keyword>
<keyword evidence="4 12" id="KW-0863">Zinc-finger</keyword>
<feature type="region of interest" description="Disordered" evidence="14">
    <location>
        <begin position="264"/>
        <end position="286"/>
    </location>
</feature>
<keyword evidence="6" id="KW-0805">Transcription regulation</keyword>
<evidence type="ECO:0000256" key="8">
    <source>
        <dbReference type="ARBA" id="ARBA00023125"/>
    </source>
</evidence>
<evidence type="ECO:0000256" key="4">
    <source>
        <dbReference type="ARBA" id="ARBA00022771"/>
    </source>
</evidence>
<keyword evidence="17" id="KW-1185">Reference proteome</keyword>
<dbReference type="PROSITE" id="PS50950">
    <property type="entry name" value="ZF_THAP"/>
    <property type="match status" value="1"/>
</dbReference>
<proteinExistence type="inferred from homology"/>
<dbReference type="SMART" id="SM00980">
    <property type="entry name" value="THAP"/>
    <property type="match status" value="1"/>
</dbReference>